<name>A0A0C9SLA2_PLICR</name>
<gene>
    <name evidence="2" type="ORF">PLICRDRAFT_57065</name>
</gene>
<dbReference type="HOGENOM" id="CLU_2942800_0_0_1"/>
<accession>A0A0C9SLA2</accession>
<dbReference type="Proteomes" id="UP000053263">
    <property type="component" value="Unassembled WGS sequence"/>
</dbReference>
<reference evidence="2 3" key="1">
    <citation type="submission" date="2014-06" db="EMBL/GenBank/DDBJ databases">
        <title>Evolutionary Origins and Diversification of the Mycorrhizal Mutualists.</title>
        <authorList>
            <consortium name="DOE Joint Genome Institute"/>
            <consortium name="Mycorrhizal Genomics Consortium"/>
            <person name="Kohler A."/>
            <person name="Kuo A."/>
            <person name="Nagy L.G."/>
            <person name="Floudas D."/>
            <person name="Copeland A."/>
            <person name="Barry K.W."/>
            <person name="Cichocki N."/>
            <person name="Veneault-Fourrey C."/>
            <person name="LaButti K."/>
            <person name="Lindquist E.A."/>
            <person name="Lipzen A."/>
            <person name="Lundell T."/>
            <person name="Morin E."/>
            <person name="Murat C."/>
            <person name="Riley R."/>
            <person name="Ohm R."/>
            <person name="Sun H."/>
            <person name="Tunlid A."/>
            <person name="Henrissat B."/>
            <person name="Grigoriev I.V."/>
            <person name="Hibbett D.S."/>
            <person name="Martin F."/>
        </authorList>
    </citation>
    <scope>NUCLEOTIDE SEQUENCE [LARGE SCALE GENOMIC DNA]</scope>
    <source>
        <strain evidence="2 3">FD-325 SS-3</strain>
    </source>
</reference>
<proteinExistence type="predicted"/>
<protein>
    <submittedName>
        <fullName evidence="2">Uncharacterized protein</fullName>
    </submittedName>
</protein>
<dbReference type="EMBL" id="KN832568">
    <property type="protein sequence ID" value="KII85131.1"/>
    <property type="molecule type" value="Genomic_DNA"/>
</dbReference>
<organism evidence="2 3">
    <name type="scientific">Plicaturopsis crispa FD-325 SS-3</name>
    <dbReference type="NCBI Taxonomy" id="944288"/>
    <lineage>
        <taxon>Eukaryota</taxon>
        <taxon>Fungi</taxon>
        <taxon>Dikarya</taxon>
        <taxon>Basidiomycota</taxon>
        <taxon>Agaricomycotina</taxon>
        <taxon>Agaricomycetes</taxon>
        <taxon>Agaricomycetidae</taxon>
        <taxon>Amylocorticiales</taxon>
        <taxon>Amylocorticiaceae</taxon>
        <taxon>Plicatura</taxon>
        <taxon>Plicaturopsis crispa</taxon>
    </lineage>
</organism>
<evidence type="ECO:0000256" key="1">
    <source>
        <dbReference type="SAM" id="MobiDB-lite"/>
    </source>
</evidence>
<sequence>MRASPSGNGSKNGGMELTGLAGGAKGHDVHMSSSNIGTNDGGQMQGLRLASLDIANGGGK</sequence>
<keyword evidence="3" id="KW-1185">Reference proteome</keyword>
<evidence type="ECO:0000313" key="3">
    <source>
        <dbReference type="Proteomes" id="UP000053263"/>
    </source>
</evidence>
<feature type="region of interest" description="Disordered" evidence="1">
    <location>
        <begin position="1"/>
        <end position="44"/>
    </location>
</feature>
<dbReference type="AlphaFoldDB" id="A0A0C9SLA2"/>
<evidence type="ECO:0000313" key="2">
    <source>
        <dbReference type="EMBL" id="KII85131.1"/>
    </source>
</evidence>